<dbReference type="GO" id="GO:0022857">
    <property type="term" value="F:transmembrane transporter activity"/>
    <property type="evidence" value="ECO:0007669"/>
    <property type="project" value="InterPro"/>
</dbReference>
<evidence type="ECO:0000256" key="4">
    <source>
        <dbReference type="ARBA" id="ARBA00022692"/>
    </source>
</evidence>
<evidence type="ECO:0000259" key="8">
    <source>
        <dbReference type="PROSITE" id="PS50850"/>
    </source>
</evidence>
<comment type="caution">
    <text evidence="9">The sequence shown here is derived from an EMBL/GenBank/DDBJ whole genome shotgun (WGS) entry which is preliminary data.</text>
</comment>
<evidence type="ECO:0000313" key="9">
    <source>
        <dbReference type="EMBL" id="REF24608.1"/>
    </source>
</evidence>
<feature type="transmembrane region" description="Helical" evidence="7">
    <location>
        <begin position="318"/>
        <end position="339"/>
    </location>
</feature>
<keyword evidence="2" id="KW-0813">Transport</keyword>
<evidence type="ECO:0000256" key="5">
    <source>
        <dbReference type="ARBA" id="ARBA00022989"/>
    </source>
</evidence>
<name>A0A3D9U545_9MICO</name>
<evidence type="ECO:0000313" key="10">
    <source>
        <dbReference type="Proteomes" id="UP000256253"/>
    </source>
</evidence>
<organism evidence="9 10">
    <name type="scientific">Calidifontibacter indicus</name>
    <dbReference type="NCBI Taxonomy" id="419650"/>
    <lineage>
        <taxon>Bacteria</taxon>
        <taxon>Bacillati</taxon>
        <taxon>Actinomycetota</taxon>
        <taxon>Actinomycetes</taxon>
        <taxon>Micrococcales</taxon>
        <taxon>Dermacoccaceae</taxon>
        <taxon>Calidifontibacter</taxon>
    </lineage>
</organism>
<dbReference type="PROSITE" id="PS50850">
    <property type="entry name" value="MFS"/>
    <property type="match status" value="1"/>
</dbReference>
<dbReference type="RefSeq" id="WP_115924469.1">
    <property type="nucleotide sequence ID" value="NZ_QTUA01000002.1"/>
</dbReference>
<dbReference type="PANTHER" id="PTHR23513">
    <property type="entry name" value="INTEGRAL MEMBRANE EFFLUX PROTEIN-RELATED"/>
    <property type="match status" value="1"/>
</dbReference>
<feature type="transmembrane region" description="Helical" evidence="7">
    <location>
        <begin position="21"/>
        <end position="43"/>
    </location>
</feature>
<proteinExistence type="predicted"/>
<reference evidence="9 10" key="1">
    <citation type="submission" date="2018-08" db="EMBL/GenBank/DDBJ databases">
        <title>Sequencing the genomes of 1000 actinobacteria strains.</title>
        <authorList>
            <person name="Klenk H.-P."/>
        </authorList>
    </citation>
    <scope>NUCLEOTIDE SEQUENCE [LARGE SCALE GENOMIC DNA]</scope>
    <source>
        <strain evidence="9 10">DSM 22967</strain>
    </source>
</reference>
<dbReference type="SUPFAM" id="SSF103473">
    <property type="entry name" value="MFS general substrate transporter"/>
    <property type="match status" value="1"/>
</dbReference>
<keyword evidence="6 7" id="KW-0472">Membrane</keyword>
<evidence type="ECO:0000256" key="7">
    <source>
        <dbReference type="SAM" id="Phobius"/>
    </source>
</evidence>
<dbReference type="Gene3D" id="1.20.1250.20">
    <property type="entry name" value="MFS general substrate transporter like domains"/>
    <property type="match status" value="1"/>
</dbReference>
<feature type="domain" description="Major facilitator superfamily (MFS) profile" evidence="8">
    <location>
        <begin position="179"/>
        <end position="427"/>
    </location>
</feature>
<feature type="transmembrane region" description="Helical" evidence="7">
    <location>
        <begin position="55"/>
        <end position="77"/>
    </location>
</feature>
<dbReference type="EMBL" id="QTUA01000002">
    <property type="protein sequence ID" value="REF24608.1"/>
    <property type="molecule type" value="Genomic_DNA"/>
</dbReference>
<dbReference type="AlphaFoldDB" id="A0A3D9U545"/>
<dbReference type="InterPro" id="IPR020846">
    <property type="entry name" value="MFS_dom"/>
</dbReference>
<dbReference type="GO" id="GO:0005886">
    <property type="term" value="C:plasma membrane"/>
    <property type="evidence" value="ECO:0007669"/>
    <property type="project" value="UniProtKB-SubCell"/>
</dbReference>
<dbReference type="CDD" id="cd06173">
    <property type="entry name" value="MFS_MefA_like"/>
    <property type="match status" value="1"/>
</dbReference>
<feature type="transmembrane region" description="Helical" evidence="7">
    <location>
        <begin position="295"/>
        <end position="312"/>
    </location>
</feature>
<evidence type="ECO:0000256" key="1">
    <source>
        <dbReference type="ARBA" id="ARBA00004651"/>
    </source>
</evidence>
<accession>A0A3D9U545</accession>
<evidence type="ECO:0000256" key="6">
    <source>
        <dbReference type="ARBA" id="ARBA00023136"/>
    </source>
</evidence>
<dbReference type="OrthoDB" id="9815525at2"/>
<dbReference type="PANTHER" id="PTHR23513:SF6">
    <property type="entry name" value="MAJOR FACILITATOR SUPERFAMILY ASSOCIATED DOMAIN-CONTAINING PROTEIN"/>
    <property type="match status" value="1"/>
</dbReference>
<feature type="transmembrane region" description="Helical" evidence="7">
    <location>
        <begin position="84"/>
        <end position="104"/>
    </location>
</feature>
<dbReference type="Pfam" id="PF05977">
    <property type="entry name" value="MFS_3"/>
    <property type="match status" value="1"/>
</dbReference>
<keyword evidence="4 7" id="KW-0812">Transmembrane</keyword>
<dbReference type="InterPro" id="IPR036259">
    <property type="entry name" value="MFS_trans_sf"/>
</dbReference>
<keyword evidence="10" id="KW-1185">Reference proteome</keyword>
<feature type="transmembrane region" description="Helical" evidence="7">
    <location>
        <begin position="231"/>
        <end position="255"/>
    </location>
</feature>
<comment type="subcellular location">
    <subcellularLocation>
        <location evidence="1">Cell membrane</location>
        <topology evidence="1">Multi-pass membrane protein</topology>
    </subcellularLocation>
</comment>
<evidence type="ECO:0000256" key="3">
    <source>
        <dbReference type="ARBA" id="ARBA00022475"/>
    </source>
</evidence>
<gene>
    <name evidence="9" type="ORF">DFJ65_3394</name>
</gene>
<feature type="transmembrane region" description="Helical" evidence="7">
    <location>
        <begin position="110"/>
        <end position="128"/>
    </location>
</feature>
<sequence length="427" mass="44608">MTDNASRDSAASGRWRRDFRFVWAAESASLLGSQVLQLALPLTAVVTLDANAKQLGFLGAASYAPYLLFAIPAGLLVDRWQRRGVLIASNALQAVAIGTIPVLAATHRLTFAWLLAMAGVAGIGKVFFNIAHRSYLPAIVPTEHLTGANSRLTASESVAEVGGPGLAGLLVQVIGAPFALLVDAVSYLASAVGVAAVRTREKAALVDRSTPLRTQMGQGFRLIFRNPYLRAFLGEAASYNLCWQVVQTVLVIFAVRTLGMSPGTLGLMMSIGAIGALLGATVTGRAAARFGLGKTLVAAAVLGDLAPLILPATQRGMWAAPILATAFFVQGFGITACNVHGMSVRQTVTPDHLLGRTNAAYSFVAQGVQMLGALLGGWLGAATGTRGALLIGTLGLLSTSLFLILSPLRHVRTLKDVAEPDSRLCQA</sequence>
<feature type="transmembrane region" description="Helical" evidence="7">
    <location>
        <begin position="360"/>
        <end position="381"/>
    </location>
</feature>
<dbReference type="Proteomes" id="UP000256253">
    <property type="component" value="Unassembled WGS sequence"/>
</dbReference>
<keyword evidence="5 7" id="KW-1133">Transmembrane helix</keyword>
<feature type="transmembrane region" description="Helical" evidence="7">
    <location>
        <begin position="267"/>
        <end position="288"/>
    </location>
</feature>
<keyword evidence="3" id="KW-1003">Cell membrane</keyword>
<feature type="transmembrane region" description="Helical" evidence="7">
    <location>
        <begin position="387"/>
        <end position="405"/>
    </location>
</feature>
<protein>
    <submittedName>
        <fullName evidence="9">Putative MFS family arabinose efflux permease</fullName>
    </submittedName>
</protein>
<evidence type="ECO:0000256" key="2">
    <source>
        <dbReference type="ARBA" id="ARBA00022448"/>
    </source>
</evidence>
<dbReference type="InterPro" id="IPR010290">
    <property type="entry name" value="TM_effector"/>
</dbReference>